<dbReference type="InterPro" id="IPR029033">
    <property type="entry name" value="His_PPase_superfam"/>
</dbReference>
<comment type="caution">
    <text evidence="4">The sequence shown here is derived from an EMBL/GenBank/DDBJ whole genome shotgun (WGS) entry which is preliminary data.</text>
</comment>
<dbReference type="AlphaFoldDB" id="A0A9J6BRR7"/>
<evidence type="ECO:0000313" key="5">
    <source>
        <dbReference type="Proteomes" id="UP001107558"/>
    </source>
</evidence>
<dbReference type="GO" id="GO:0016791">
    <property type="term" value="F:phosphatase activity"/>
    <property type="evidence" value="ECO:0007669"/>
    <property type="project" value="UniProtKB-ARBA"/>
</dbReference>
<dbReference type="InterPro" id="IPR001452">
    <property type="entry name" value="SH3_domain"/>
</dbReference>
<dbReference type="PROSITE" id="PS50002">
    <property type="entry name" value="SH3"/>
    <property type="match status" value="1"/>
</dbReference>
<dbReference type="Gene3D" id="2.30.30.40">
    <property type="entry name" value="SH3 Domains"/>
    <property type="match status" value="1"/>
</dbReference>
<dbReference type="Proteomes" id="UP001107558">
    <property type="component" value="Chromosome 3"/>
</dbReference>
<dbReference type="SUPFAM" id="SSF53254">
    <property type="entry name" value="Phosphoglycerate mutase-like"/>
    <property type="match status" value="1"/>
</dbReference>
<dbReference type="InterPro" id="IPR036028">
    <property type="entry name" value="SH3-like_dom_sf"/>
</dbReference>
<feature type="domain" description="SH3" evidence="3">
    <location>
        <begin position="229"/>
        <end position="294"/>
    </location>
</feature>
<accession>A0A9J6BRR7</accession>
<evidence type="ECO:0000313" key="4">
    <source>
        <dbReference type="EMBL" id="KAG5672577.1"/>
    </source>
</evidence>
<proteinExistence type="predicted"/>
<dbReference type="InterPro" id="IPR013078">
    <property type="entry name" value="His_Pase_superF_clade-1"/>
</dbReference>
<dbReference type="OrthoDB" id="414418at2759"/>
<evidence type="ECO:0000256" key="2">
    <source>
        <dbReference type="PROSITE-ProRule" id="PRU00192"/>
    </source>
</evidence>
<organism evidence="4 5">
    <name type="scientific">Polypedilum vanderplanki</name>
    <name type="common">Sleeping chironomid midge</name>
    <dbReference type="NCBI Taxonomy" id="319348"/>
    <lineage>
        <taxon>Eukaryota</taxon>
        <taxon>Metazoa</taxon>
        <taxon>Ecdysozoa</taxon>
        <taxon>Arthropoda</taxon>
        <taxon>Hexapoda</taxon>
        <taxon>Insecta</taxon>
        <taxon>Pterygota</taxon>
        <taxon>Neoptera</taxon>
        <taxon>Endopterygota</taxon>
        <taxon>Diptera</taxon>
        <taxon>Nematocera</taxon>
        <taxon>Chironomoidea</taxon>
        <taxon>Chironomidae</taxon>
        <taxon>Chironominae</taxon>
        <taxon>Polypedilum</taxon>
        <taxon>Polypedilum</taxon>
    </lineage>
</organism>
<dbReference type="Pfam" id="PF00300">
    <property type="entry name" value="His_Phos_1"/>
    <property type="match status" value="1"/>
</dbReference>
<evidence type="ECO:0000256" key="1">
    <source>
        <dbReference type="ARBA" id="ARBA00022443"/>
    </source>
</evidence>
<dbReference type="PANTHER" id="PTHR16469:SF27">
    <property type="entry name" value="UBIQUITIN-ASSOCIATED AND SH3 DOMAIN-CONTAINING BA-RELATED"/>
    <property type="match status" value="1"/>
</dbReference>
<dbReference type="SUPFAM" id="SSF50044">
    <property type="entry name" value="SH3-domain"/>
    <property type="match status" value="1"/>
</dbReference>
<protein>
    <recommendedName>
        <fullName evidence="3">SH3 domain-containing protein</fullName>
    </recommendedName>
</protein>
<dbReference type="CDD" id="cd07067">
    <property type="entry name" value="HP_PGM_like"/>
    <property type="match status" value="1"/>
</dbReference>
<reference evidence="4" key="1">
    <citation type="submission" date="2021-03" db="EMBL/GenBank/DDBJ databases">
        <title>Chromosome level genome of the anhydrobiotic midge Polypedilum vanderplanki.</title>
        <authorList>
            <person name="Yoshida Y."/>
            <person name="Kikawada T."/>
            <person name="Gusev O."/>
        </authorList>
    </citation>
    <scope>NUCLEOTIDE SEQUENCE</scope>
    <source>
        <strain evidence="4">NIAS01</strain>
        <tissue evidence="4">Whole body or cell culture</tissue>
    </source>
</reference>
<dbReference type="Pfam" id="PF14604">
    <property type="entry name" value="SH3_9"/>
    <property type="match status" value="1"/>
</dbReference>
<dbReference type="InterPro" id="IPR051710">
    <property type="entry name" value="Phosphatase_SH3-domain"/>
</dbReference>
<dbReference type="PANTHER" id="PTHR16469">
    <property type="entry name" value="UBIQUITIN-ASSOCIATED AND SH3 DOMAIN-CONTAINING BA-RELATED"/>
    <property type="match status" value="1"/>
</dbReference>
<name>A0A9J6BRR7_POLVA</name>
<dbReference type="Gene3D" id="3.40.50.1240">
    <property type="entry name" value="Phosphoglycerate mutase-like"/>
    <property type="match status" value="1"/>
</dbReference>
<evidence type="ECO:0000259" key="3">
    <source>
        <dbReference type="PROSITE" id="PS50002"/>
    </source>
</evidence>
<keyword evidence="1 2" id="KW-0728">SH3 domain</keyword>
<keyword evidence="5" id="KW-1185">Reference proteome</keyword>
<gene>
    <name evidence="4" type="ORF">PVAND_002693</name>
</gene>
<dbReference type="SMART" id="SM00326">
    <property type="entry name" value="SH3"/>
    <property type="match status" value="1"/>
</dbReference>
<dbReference type="EMBL" id="JADBJN010000003">
    <property type="protein sequence ID" value="KAG5672577.1"/>
    <property type="molecule type" value="Genomic_DNA"/>
</dbReference>
<sequence length="623" mass="72144">MALPLPPRKQSRNFTFTQTSNRVHKHTRIREYILYLVPTGNFYHVLENFFTKSKELFAAGAWNYSIPHITLVSFFKAHEDVDFNDTVRDLAEDGRYLNRPMALELYTSSNFMGFFVKEDDANVLKRIALKFVKEISESIISDTIDGLDHLIACFPYCASANENKTSSRCIPKSSRSTSLEPHVKNLHLTLAYQFPSTIYQNLIELVEQIDTSCANSWELRLYSRDPRLCTKQVHKIIYSHSSREHDELDLRVGDYVYINSDAAQNSIDGWVEAIAHNGGNVGFLPLNHTERTSEINVWTLNATVPLVQVSDNDISTDAIDGVIHNNTRENDKNLLHMSDYYIDENRFSQSTTMEENNLVRRGRRRIIILRHGERVDFAFGNAWTQFSFNDQNYVRHDLNMPTHLPPRMTEDWDRDSPLTTLGSFQCQQVGQSLKDFGVNFSKVYVSPSYRCVQTANEVLAAMENYDLQLNVEYGLFEWCLWYEELGLPNFLSEKELGVIFNVNEEYIPFLKREDLEEILKESLEDFYNRSLSTMRKILSSTTEEGDILIVAHAINLETCTRELVGKEQRSRAELRNLLMRIPYLACVSILETEDSRYQLIEPPCLTLTHNSCSKFDWRILDDN</sequence>